<evidence type="ECO:0000313" key="7">
    <source>
        <dbReference type="EMBL" id="QED49135.1"/>
    </source>
</evidence>
<dbReference type="InterPro" id="IPR025943">
    <property type="entry name" value="Sigma_54_int_dom_ATP-bd_2"/>
</dbReference>
<evidence type="ECO:0000259" key="6">
    <source>
        <dbReference type="PROSITE" id="PS50045"/>
    </source>
</evidence>
<dbReference type="InterPro" id="IPR058031">
    <property type="entry name" value="AAA_lid_NorR"/>
</dbReference>
<dbReference type="Gene3D" id="3.40.50.300">
    <property type="entry name" value="P-loop containing nucleotide triphosphate hydrolases"/>
    <property type="match status" value="1"/>
</dbReference>
<organism evidence="7 8">
    <name type="scientific">Cytobacillus dafuensis</name>
    <name type="common">Bacillus dafuensis</name>
    <dbReference type="NCBI Taxonomy" id="1742359"/>
    <lineage>
        <taxon>Bacteria</taxon>
        <taxon>Bacillati</taxon>
        <taxon>Bacillota</taxon>
        <taxon>Bacilli</taxon>
        <taxon>Bacillales</taxon>
        <taxon>Bacillaceae</taxon>
        <taxon>Cytobacillus</taxon>
    </lineage>
</organism>
<dbReference type="SMART" id="SM00382">
    <property type="entry name" value="AAA"/>
    <property type="match status" value="1"/>
</dbReference>
<dbReference type="PROSITE" id="PS50045">
    <property type="entry name" value="SIGMA54_INTERACT_4"/>
    <property type="match status" value="1"/>
</dbReference>
<keyword evidence="1" id="KW-0547">Nucleotide-binding</keyword>
<dbReference type="InterPro" id="IPR002078">
    <property type="entry name" value="Sigma_54_int"/>
</dbReference>
<dbReference type="Pfam" id="PF08448">
    <property type="entry name" value="PAS_4"/>
    <property type="match status" value="1"/>
</dbReference>
<dbReference type="PANTHER" id="PTHR32071">
    <property type="entry name" value="TRANSCRIPTIONAL REGULATORY PROTEIN"/>
    <property type="match status" value="1"/>
</dbReference>
<dbReference type="PROSITE" id="PS00676">
    <property type="entry name" value="SIGMA54_INTERACT_2"/>
    <property type="match status" value="1"/>
</dbReference>
<dbReference type="InterPro" id="IPR009057">
    <property type="entry name" value="Homeodomain-like_sf"/>
</dbReference>
<dbReference type="Pfam" id="PF00158">
    <property type="entry name" value="Sigma54_activat"/>
    <property type="match status" value="1"/>
</dbReference>
<dbReference type="InterPro" id="IPR000014">
    <property type="entry name" value="PAS"/>
</dbReference>
<dbReference type="GO" id="GO:0005524">
    <property type="term" value="F:ATP binding"/>
    <property type="evidence" value="ECO:0007669"/>
    <property type="project" value="UniProtKB-KW"/>
</dbReference>
<dbReference type="PANTHER" id="PTHR32071:SF74">
    <property type="entry name" value="TRANSCRIPTIONAL ACTIVATOR ROCR"/>
    <property type="match status" value="1"/>
</dbReference>
<name>A0A5B8Z7N2_CYTDA</name>
<evidence type="ECO:0000256" key="1">
    <source>
        <dbReference type="ARBA" id="ARBA00022741"/>
    </source>
</evidence>
<dbReference type="InterPro" id="IPR025662">
    <property type="entry name" value="Sigma_54_int_dom_ATP-bd_1"/>
</dbReference>
<gene>
    <name evidence="7" type="ORF">FSZ17_18805</name>
</gene>
<dbReference type="SUPFAM" id="SSF46689">
    <property type="entry name" value="Homeodomain-like"/>
    <property type="match status" value="1"/>
</dbReference>
<evidence type="ECO:0000256" key="2">
    <source>
        <dbReference type="ARBA" id="ARBA00022840"/>
    </source>
</evidence>
<dbReference type="Gene3D" id="1.10.10.60">
    <property type="entry name" value="Homeodomain-like"/>
    <property type="match status" value="1"/>
</dbReference>
<dbReference type="GO" id="GO:0006355">
    <property type="term" value="P:regulation of DNA-templated transcription"/>
    <property type="evidence" value="ECO:0007669"/>
    <property type="project" value="InterPro"/>
</dbReference>
<evidence type="ECO:0000256" key="3">
    <source>
        <dbReference type="ARBA" id="ARBA00023015"/>
    </source>
</evidence>
<dbReference type="RefSeq" id="WP_057773205.1">
    <property type="nucleotide sequence ID" value="NZ_CP042593.1"/>
</dbReference>
<evidence type="ECO:0000256" key="5">
    <source>
        <dbReference type="ARBA" id="ARBA00023163"/>
    </source>
</evidence>
<feature type="domain" description="Sigma-54 factor interaction" evidence="6">
    <location>
        <begin position="147"/>
        <end position="375"/>
    </location>
</feature>
<dbReference type="GO" id="GO:0043565">
    <property type="term" value="F:sequence-specific DNA binding"/>
    <property type="evidence" value="ECO:0007669"/>
    <property type="project" value="InterPro"/>
</dbReference>
<proteinExistence type="predicted"/>
<keyword evidence="3" id="KW-0805">Transcription regulation</keyword>
<dbReference type="KEGG" id="bda:FSZ17_18805"/>
<dbReference type="OrthoDB" id="9771372at2"/>
<sequence length="472" mass="54428">MDEKDIKHIQLLNRLFQQILKEIDIGVHVVNHEGKTLIYNKKMAEMEEMNFSDVLDKDLLDVFTFHKNEDSTLLKALTKGDKTINAKQTYFNNKGQEITTINNTFPIIEDGVCIGAMEIARDVTKLEKLIRENMNKKGDTRYTFDSIIGSSEQIQELIEASKRATRTSSSVLIIGDTGTGKELFAQSIHNGSSRSSKPFISQNCAALPDSLIEGLIFGTKKGAFTGSIERPGLFEQAEGGTLLLDEINSLNPSLQAKLLRVLQERTVRRIGDTNDRKIDVRIIATINEDPIDAISQGRLRKDLYYRLSVVSLFIPPLRDRKSDIRELVHFFIEKYNHLFGMHVQGIAEDVQNIFEQYDWPGNIRELEHVIEGAMNLIVHEERINYLHLPIQFRNKPQIKSDEPKFIEHFIDLNSQFKPLEQYIEEAERHYLQKVLNHHDHNITQAAKSLGMSRQNLQYRMKKYQINRKIRLK</sequence>
<dbReference type="STRING" id="1742359.GCA_001439625_03286"/>
<dbReference type="InterPro" id="IPR025944">
    <property type="entry name" value="Sigma_54_int_dom_CS"/>
</dbReference>
<evidence type="ECO:0000256" key="4">
    <source>
        <dbReference type="ARBA" id="ARBA00023125"/>
    </source>
</evidence>
<dbReference type="SUPFAM" id="SSF55785">
    <property type="entry name" value="PYP-like sensor domain (PAS domain)"/>
    <property type="match status" value="1"/>
</dbReference>
<dbReference type="AlphaFoldDB" id="A0A5B8Z7N2"/>
<dbReference type="InterPro" id="IPR002197">
    <property type="entry name" value="HTH_Fis"/>
</dbReference>
<dbReference type="InterPro" id="IPR003593">
    <property type="entry name" value="AAA+_ATPase"/>
</dbReference>
<evidence type="ECO:0000313" key="8">
    <source>
        <dbReference type="Proteomes" id="UP000321555"/>
    </source>
</evidence>
<dbReference type="PROSITE" id="PS00675">
    <property type="entry name" value="SIGMA54_INTERACT_1"/>
    <property type="match status" value="1"/>
</dbReference>
<dbReference type="PRINTS" id="PR01590">
    <property type="entry name" value="HTHFIS"/>
</dbReference>
<dbReference type="NCBIfam" id="TIGR00229">
    <property type="entry name" value="sensory_box"/>
    <property type="match status" value="1"/>
</dbReference>
<dbReference type="InterPro" id="IPR035965">
    <property type="entry name" value="PAS-like_dom_sf"/>
</dbReference>
<keyword evidence="2" id="KW-0067">ATP-binding</keyword>
<dbReference type="EMBL" id="CP042593">
    <property type="protein sequence ID" value="QED49135.1"/>
    <property type="molecule type" value="Genomic_DNA"/>
</dbReference>
<keyword evidence="8" id="KW-1185">Reference proteome</keyword>
<dbReference type="SUPFAM" id="SSF52540">
    <property type="entry name" value="P-loop containing nucleoside triphosphate hydrolases"/>
    <property type="match status" value="1"/>
</dbReference>
<dbReference type="CDD" id="cd00009">
    <property type="entry name" value="AAA"/>
    <property type="match status" value="1"/>
</dbReference>
<keyword evidence="4" id="KW-0238">DNA-binding</keyword>
<reference evidence="8" key="1">
    <citation type="submission" date="2019-08" db="EMBL/GenBank/DDBJ databases">
        <authorList>
            <person name="Zheng X."/>
        </authorList>
    </citation>
    <scope>NUCLEOTIDE SEQUENCE [LARGE SCALE GENOMIC DNA]</scope>
    <source>
        <strain evidence="8">FJAT-25496</strain>
    </source>
</reference>
<protein>
    <submittedName>
        <fullName evidence="7">PAS domain S-box protein</fullName>
    </submittedName>
</protein>
<dbReference type="Pfam" id="PF02954">
    <property type="entry name" value="HTH_8"/>
    <property type="match status" value="1"/>
</dbReference>
<dbReference type="InterPro" id="IPR027417">
    <property type="entry name" value="P-loop_NTPase"/>
</dbReference>
<dbReference type="Gene3D" id="1.10.8.60">
    <property type="match status" value="1"/>
</dbReference>
<accession>A0A5B8Z7N2</accession>
<dbReference type="Proteomes" id="UP000321555">
    <property type="component" value="Chromosome"/>
</dbReference>
<dbReference type="PROSITE" id="PS00688">
    <property type="entry name" value="SIGMA54_INTERACT_3"/>
    <property type="match status" value="1"/>
</dbReference>
<dbReference type="Gene3D" id="3.30.450.20">
    <property type="entry name" value="PAS domain"/>
    <property type="match status" value="1"/>
</dbReference>
<keyword evidence="5" id="KW-0804">Transcription</keyword>
<dbReference type="FunFam" id="3.40.50.300:FF:000006">
    <property type="entry name" value="DNA-binding transcriptional regulator NtrC"/>
    <property type="match status" value="1"/>
</dbReference>
<dbReference type="InterPro" id="IPR013656">
    <property type="entry name" value="PAS_4"/>
</dbReference>
<dbReference type="Pfam" id="PF25601">
    <property type="entry name" value="AAA_lid_14"/>
    <property type="match status" value="1"/>
</dbReference>